<dbReference type="NCBIfam" id="TIGR04056">
    <property type="entry name" value="OMP_RagA_SusC"/>
    <property type="match status" value="1"/>
</dbReference>
<evidence type="ECO:0000256" key="1">
    <source>
        <dbReference type="ARBA" id="ARBA00004571"/>
    </source>
</evidence>
<keyword evidence="4 8" id="KW-0812">Transmembrane</keyword>
<keyword evidence="14" id="KW-0675">Receptor</keyword>
<sequence length="1115" mass="124876">MEKRVRILCQKGLLLKSSFLFLSISAMPALAIGGNTLKIDNTDEVVVLQKGKTIRGTVEDALGPITGANVVIKGSTIGVITDIDGRFVLENVPSNAILQISFMGYVPQEVKVGNLTSFEIRLIEDTQMLDEVVVVGYGTQKKVNLTGAITQVTSKEMENRPVPKVTQMLQGVMPNVNITFSTAQPGAGGSVQVRGRGSVNGGEPLILIDGVPGDINRINPNDVESVSVLKDAAASAIYGARGAFGVVLITTKNAQSGKMSVTYNGFFATSKPTVSTDFITCGYESVMLNDEAFRRTTGNTYTRYTEEDYAELEARRYDKIENPERPWVVVKNVNGKDIYNYYGNWDWWDFLYKDNQSSQSHNISLSGGDDKLNFLLSGNYYTQDGIMKVNTDKFTSYTFHSKINAQLFPFLKVYNNTQYYDQTYRYTGKEGGANANFLNTTVHALPCYAPINPDGTYTYNTLKNNYSIGDGMNAMLLDGKNGGSKGVHEFRTTFGGILDLGNYFKLNVDYTYQFYMADDWYRSAVVQYSIQPGILQDVPNYNVDQYKKTNWFDPMHVFNAYLNYNQTFGKHSVGATAGVNYETKKHNRLYASRKNLISESLNDLNLGTGDMEVGGGQYQYVLFGAFVRANYNYDERYLVEFNGRYDGTSRYKKGYRYGFFPSASAAWRVSEEAFFDDWKDHINNLKVRLSYGTLGNQLMGSSSTSSNYYPYISMMGMSLSSWLINGQKTQNVSSPNPIIDNLTWEKATTTNIGLDLSFFEGCLNFSGDYYIRNTTDMLIPGETLPGVFGATSPKQNAGDMRTKGYEFSLSWNDQFEVAGKPFKYGISFGLGDATSEITKFATESTMSNPNYDPRNAKITDNYVGKKFGEIWGYRIDGFFKSDEEAANWKIDQTQVNSQIKKSPGEWGHLRAGDLKFVDLNNDGKITPGLGTLKDPGDMEVIGNSEPRYNYNFNLNASWNGIDVSALFQGIGRRDWYPASNADKFWGPFSRPYFSFVPEDFVSKLWSEDNPDSYFPVLRGYTALNGGGCLNSPNDKYIQNIGYLRLKNLVIGYTLPKEWIQKAYIQNLRVYVSGENLITWTPFETDYIDPEQPIADSNGRSYPLSKTFSVGLDITF</sequence>
<dbReference type="Proteomes" id="UP000448908">
    <property type="component" value="Unassembled WGS sequence"/>
</dbReference>
<dbReference type="GO" id="GO:0009279">
    <property type="term" value="C:cell outer membrane"/>
    <property type="evidence" value="ECO:0007669"/>
    <property type="project" value="UniProtKB-SubCell"/>
</dbReference>
<evidence type="ECO:0000256" key="3">
    <source>
        <dbReference type="ARBA" id="ARBA00022452"/>
    </source>
</evidence>
<evidence type="ECO:0000259" key="11">
    <source>
        <dbReference type="Pfam" id="PF00593"/>
    </source>
</evidence>
<evidence type="ECO:0000256" key="9">
    <source>
        <dbReference type="RuleBase" id="RU003357"/>
    </source>
</evidence>
<feature type="domain" description="TonB-dependent receptor plug" evidence="12">
    <location>
        <begin position="142"/>
        <end position="246"/>
    </location>
</feature>
<feature type="signal peptide" evidence="10">
    <location>
        <begin position="1"/>
        <end position="31"/>
    </location>
</feature>
<dbReference type="Pfam" id="PF00593">
    <property type="entry name" value="TonB_dep_Rec_b-barrel"/>
    <property type="match status" value="1"/>
</dbReference>
<organism evidence="14 15">
    <name type="scientific">Parabacteroides merdae</name>
    <dbReference type="NCBI Taxonomy" id="46503"/>
    <lineage>
        <taxon>Bacteria</taxon>
        <taxon>Pseudomonadati</taxon>
        <taxon>Bacteroidota</taxon>
        <taxon>Bacteroidia</taxon>
        <taxon>Bacteroidales</taxon>
        <taxon>Tannerellaceae</taxon>
        <taxon>Parabacteroides</taxon>
    </lineage>
</organism>
<evidence type="ECO:0000259" key="12">
    <source>
        <dbReference type="Pfam" id="PF07715"/>
    </source>
</evidence>
<reference evidence="14 15" key="1">
    <citation type="submission" date="2018-08" db="EMBL/GenBank/DDBJ databases">
        <title>A genome reference for cultivated species of the human gut microbiota.</title>
        <authorList>
            <person name="Zou Y."/>
            <person name="Xue W."/>
            <person name="Luo G."/>
        </authorList>
    </citation>
    <scope>NUCLEOTIDE SEQUENCE [LARGE SCALE GENOMIC DNA]</scope>
    <source>
        <strain evidence="14 15">AM50-15</strain>
    </source>
</reference>
<comment type="subcellular location">
    <subcellularLocation>
        <location evidence="1 8">Cell outer membrane</location>
        <topology evidence="1 8">Multi-pass membrane protein</topology>
    </subcellularLocation>
</comment>
<keyword evidence="5 9" id="KW-0798">TonB box</keyword>
<dbReference type="InterPro" id="IPR023996">
    <property type="entry name" value="TonB-dep_OMP_SusC/RagA"/>
</dbReference>
<dbReference type="EMBL" id="WNDA01000009">
    <property type="protein sequence ID" value="MTU68888.1"/>
    <property type="molecule type" value="Genomic_DNA"/>
</dbReference>
<dbReference type="InterPro" id="IPR012910">
    <property type="entry name" value="Plug_dom"/>
</dbReference>
<keyword evidence="7 8" id="KW-0998">Cell outer membrane</keyword>
<accession>A0A3R6C108</accession>
<keyword evidence="3 8" id="KW-1134">Transmembrane beta strand</keyword>
<dbReference type="Gene3D" id="2.60.40.1120">
    <property type="entry name" value="Carboxypeptidase-like, regulatory domain"/>
    <property type="match status" value="1"/>
</dbReference>
<evidence type="ECO:0000313" key="16">
    <source>
        <dbReference type="Proteomes" id="UP000448908"/>
    </source>
</evidence>
<dbReference type="Gene3D" id="2.40.170.20">
    <property type="entry name" value="TonB-dependent receptor, beta-barrel domain"/>
    <property type="match status" value="1"/>
</dbReference>
<feature type="chain" id="PRO_5040593738" evidence="10">
    <location>
        <begin position="32"/>
        <end position="1115"/>
    </location>
</feature>
<reference evidence="13 16" key="2">
    <citation type="journal article" date="2019" name="Nat. Med.">
        <title>A library of human gut bacterial isolates paired with longitudinal multiomics data enables mechanistic microbiome research.</title>
        <authorList>
            <person name="Poyet M."/>
            <person name="Groussin M."/>
            <person name="Gibbons S.M."/>
            <person name="Avila-Pacheco J."/>
            <person name="Jiang X."/>
            <person name="Kearney S.M."/>
            <person name="Perrotta A.R."/>
            <person name="Berdy B."/>
            <person name="Zhao S."/>
            <person name="Lieberman T.D."/>
            <person name="Swanson P.K."/>
            <person name="Smith M."/>
            <person name="Roesemann S."/>
            <person name="Alexander J.E."/>
            <person name="Rich S.A."/>
            <person name="Livny J."/>
            <person name="Vlamakis H."/>
            <person name="Clish C."/>
            <person name="Bullock K."/>
            <person name="Deik A."/>
            <person name="Scott J."/>
            <person name="Pierce K.A."/>
            <person name="Xavier R.J."/>
            <person name="Alm E.J."/>
        </authorList>
    </citation>
    <scope>NUCLEOTIDE SEQUENCE [LARGE SCALE GENOMIC DNA]</scope>
    <source>
        <strain evidence="13 16">BIOML-A16</strain>
    </source>
</reference>
<keyword evidence="10" id="KW-0732">Signal</keyword>
<evidence type="ECO:0000256" key="4">
    <source>
        <dbReference type="ARBA" id="ARBA00022692"/>
    </source>
</evidence>
<dbReference type="RefSeq" id="WP_005649002.1">
    <property type="nucleotide sequence ID" value="NZ_CP072229.1"/>
</dbReference>
<comment type="caution">
    <text evidence="14">The sequence shown here is derived from an EMBL/GenBank/DDBJ whole genome shotgun (WGS) entry which is preliminary data.</text>
</comment>
<feature type="domain" description="TonB-dependent receptor-like beta-barrel" evidence="11">
    <location>
        <begin position="455"/>
        <end position="919"/>
    </location>
</feature>
<dbReference type="InterPro" id="IPR008969">
    <property type="entry name" value="CarboxyPept-like_regulatory"/>
</dbReference>
<name>A0A3R6C108_9BACT</name>
<evidence type="ECO:0000256" key="10">
    <source>
        <dbReference type="SAM" id="SignalP"/>
    </source>
</evidence>
<dbReference type="SUPFAM" id="SSF49464">
    <property type="entry name" value="Carboxypeptidase regulatory domain-like"/>
    <property type="match status" value="1"/>
</dbReference>
<evidence type="ECO:0000256" key="2">
    <source>
        <dbReference type="ARBA" id="ARBA00022448"/>
    </source>
</evidence>
<evidence type="ECO:0000256" key="6">
    <source>
        <dbReference type="ARBA" id="ARBA00023136"/>
    </source>
</evidence>
<dbReference type="EMBL" id="QSEF01000008">
    <property type="protein sequence ID" value="RGZ49089.1"/>
    <property type="molecule type" value="Genomic_DNA"/>
</dbReference>
<evidence type="ECO:0000256" key="5">
    <source>
        <dbReference type="ARBA" id="ARBA00023077"/>
    </source>
</evidence>
<gene>
    <name evidence="14" type="ORF">DW986_06980</name>
    <name evidence="13" type="ORF">GMD92_07305</name>
</gene>
<evidence type="ECO:0000313" key="13">
    <source>
        <dbReference type="EMBL" id="MTU68888.1"/>
    </source>
</evidence>
<dbReference type="Gene3D" id="2.170.130.10">
    <property type="entry name" value="TonB-dependent receptor, plug domain"/>
    <property type="match status" value="1"/>
</dbReference>
<comment type="similarity">
    <text evidence="8 9">Belongs to the TonB-dependent receptor family.</text>
</comment>
<evidence type="ECO:0000256" key="8">
    <source>
        <dbReference type="PROSITE-ProRule" id="PRU01360"/>
    </source>
</evidence>
<evidence type="ECO:0000313" key="14">
    <source>
        <dbReference type="EMBL" id="RGZ49089.1"/>
    </source>
</evidence>
<keyword evidence="6 8" id="KW-0472">Membrane</keyword>
<dbReference type="InterPro" id="IPR036942">
    <property type="entry name" value="Beta-barrel_TonB_sf"/>
</dbReference>
<dbReference type="InterPro" id="IPR000531">
    <property type="entry name" value="Beta-barrel_TonB"/>
</dbReference>
<dbReference type="InterPro" id="IPR037066">
    <property type="entry name" value="Plug_dom_sf"/>
</dbReference>
<evidence type="ECO:0000256" key="7">
    <source>
        <dbReference type="ARBA" id="ARBA00023237"/>
    </source>
</evidence>
<dbReference type="InterPro" id="IPR039426">
    <property type="entry name" value="TonB-dep_rcpt-like"/>
</dbReference>
<keyword evidence="2 8" id="KW-0813">Transport</keyword>
<dbReference type="Pfam" id="PF07715">
    <property type="entry name" value="Plug"/>
    <property type="match status" value="1"/>
</dbReference>
<evidence type="ECO:0000313" key="15">
    <source>
        <dbReference type="Proteomes" id="UP000285173"/>
    </source>
</evidence>
<dbReference type="NCBIfam" id="TIGR04057">
    <property type="entry name" value="SusC_RagA_signa"/>
    <property type="match status" value="1"/>
</dbReference>
<protein>
    <submittedName>
        <fullName evidence="13">SusC/RagA family TonB-linked outer membrane protein</fullName>
    </submittedName>
    <submittedName>
        <fullName evidence="14">TonB-dependent receptor</fullName>
    </submittedName>
</protein>
<dbReference type="AlphaFoldDB" id="A0A3R6C108"/>
<dbReference type="PROSITE" id="PS52016">
    <property type="entry name" value="TONB_DEPENDENT_REC_3"/>
    <property type="match status" value="1"/>
</dbReference>
<dbReference type="InterPro" id="IPR023997">
    <property type="entry name" value="TonB-dep_OMP_SusC/RagA_CS"/>
</dbReference>
<dbReference type="SUPFAM" id="SSF56935">
    <property type="entry name" value="Porins"/>
    <property type="match status" value="1"/>
</dbReference>
<proteinExistence type="inferred from homology"/>
<dbReference type="Pfam" id="PF13715">
    <property type="entry name" value="CarbopepD_reg_2"/>
    <property type="match status" value="1"/>
</dbReference>
<dbReference type="Proteomes" id="UP000285173">
    <property type="component" value="Unassembled WGS sequence"/>
</dbReference>